<dbReference type="EMBL" id="CADCVM010000020">
    <property type="protein sequence ID" value="CAA9466732.1"/>
    <property type="molecule type" value="Genomic_DNA"/>
</dbReference>
<evidence type="ECO:0008006" key="2">
    <source>
        <dbReference type="Google" id="ProtNLM"/>
    </source>
</evidence>
<sequence length="144" mass="13720">MNAEDTGIMDAAAVGALAAGLLVEACGDGDDPLSGTVRGLGEDLGRALRPSSGAGTADALVGAALACADLATLAACNAAALPARGGPSAVAATHLAAGAARALAALGEAELGARDDAYAGNALRDLRSAGWKADLAVRQLGEAG</sequence>
<accession>A0A6J4RG86</accession>
<name>A0A6J4RG86_9ACTN</name>
<reference evidence="1" key="1">
    <citation type="submission" date="2020-02" db="EMBL/GenBank/DDBJ databases">
        <authorList>
            <person name="Meier V. D."/>
        </authorList>
    </citation>
    <scope>NUCLEOTIDE SEQUENCE</scope>
    <source>
        <strain evidence="1">AVDCRST_MAG05</strain>
    </source>
</reference>
<organism evidence="1">
    <name type="scientific">uncultured Rubrobacteraceae bacterium</name>
    <dbReference type="NCBI Taxonomy" id="349277"/>
    <lineage>
        <taxon>Bacteria</taxon>
        <taxon>Bacillati</taxon>
        <taxon>Actinomycetota</taxon>
        <taxon>Rubrobacteria</taxon>
        <taxon>Rubrobacterales</taxon>
        <taxon>Rubrobacteraceae</taxon>
        <taxon>environmental samples</taxon>
    </lineage>
</organism>
<evidence type="ECO:0000313" key="1">
    <source>
        <dbReference type="EMBL" id="CAA9466732.1"/>
    </source>
</evidence>
<proteinExistence type="predicted"/>
<dbReference type="AlphaFoldDB" id="A0A6J4RG86"/>
<gene>
    <name evidence="1" type="ORF">AVDCRST_MAG05-125</name>
</gene>
<protein>
    <recommendedName>
        <fullName evidence="2">Cyclodeaminase/cyclohydrolase domain-containing protein</fullName>
    </recommendedName>
</protein>